<protein>
    <submittedName>
        <fullName evidence="2">Methyltransferase</fullName>
    </submittedName>
</protein>
<dbReference type="GO" id="GO:0008757">
    <property type="term" value="F:S-adenosylmethionine-dependent methyltransferase activity"/>
    <property type="evidence" value="ECO:0007669"/>
    <property type="project" value="UniProtKB-ARBA"/>
</dbReference>
<dbReference type="GO" id="GO:0008170">
    <property type="term" value="F:N-methyltransferase activity"/>
    <property type="evidence" value="ECO:0007669"/>
    <property type="project" value="UniProtKB-ARBA"/>
</dbReference>
<dbReference type="SUPFAM" id="SSF53335">
    <property type="entry name" value="S-adenosyl-L-methionine-dependent methyltransferases"/>
    <property type="match status" value="1"/>
</dbReference>
<evidence type="ECO:0000313" key="3">
    <source>
        <dbReference type="Proteomes" id="UP000824088"/>
    </source>
</evidence>
<dbReference type="Proteomes" id="UP000824088">
    <property type="component" value="Unassembled WGS sequence"/>
</dbReference>
<dbReference type="EMBL" id="DVMN01000059">
    <property type="protein sequence ID" value="HIU21268.1"/>
    <property type="molecule type" value="Genomic_DNA"/>
</dbReference>
<dbReference type="PROSITE" id="PS00092">
    <property type="entry name" value="N6_MTASE"/>
    <property type="match status" value="1"/>
</dbReference>
<evidence type="ECO:0000313" key="2">
    <source>
        <dbReference type="EMBL" id="HIU21268.1"/>
    </source>
</evidence>
<reference evidence="2" key="1">
    <citation type="submission" date="2020-10" db="EMBL/GenBank/DDBJ databases">
        <authorList>
            <person name="Gilroy R."/>
        </authorList>
    </citation>
    <scope>NUCLEOTIDE SEQUENCE</scope>
    <source>
        <strain evidence="2">1063</strain>
    </source>
</reference>
<feature type="domain" description="Methyltransferase small" evidence="1">
    <location>
        <begin position="33"/>
        <end position="166"/>
    </location>
</feature>
<dbReference type="PANTHER" id="PTHR47739">
    <property type="entry name" value="TRNA1(VAL) (ADENINE(37)-N6)-METHYLTRANSFERASE"/>
    <property type="match status" value="1"/>
</dbReference>
<accession>A0A9D1HRG5</accession>
<comment type="caution">
    <text evidence="2">The sequence shown here is derived from an EMBL/GenBank/DDBJ whole genome shotgun (WGS) entry which is preliminary data.</text>
</comment>
<dbReference type="CDD" id="cd02440">
    <property type="entry name" value="AdoMet_MTases"/>
    <property type="match status" value="1"/>
</dbReference>
<dbReference type="InterPro" id="IPR050210">
    <property type="entry name" value="tRNA_Adenine-N(6)_MTase"/>
</dbReference>
<keyword evidence="2" id="KW-0489">Methyltransferase</keyword>
<keyword evidence="2" id="KW-0808">Transferase</keyword>
<dbReference type="AlphaFoldDB" id="A0A9D1HRG5"/>
<reference evidence="2" key="2">
    <citation type="journal article" date="2021" name="PeerJ">
        <title>Extensive microbial diversity within the chicken gut microbiome revealed by metagenomics and culture.</title>
        <authorList>
            <person name="Gilroy R."/>
            <person name="Ravi A."/>
            <person name="Getino M."/>
            <person name="Pursley I."/>
            <person name="Horton D.L."/>
            <person name="Alikhan N.F."/>
            <person name="Baker D."/>
            <person name="Gharbi K."/>
            <person name="Hall N."/>
            <person name="Watson M."/>
            <person name="Adriaenssens E.M."/>
            <person name="Foster-Nyarko E."/>
            <person name="Jarju S."/>
            <person name="Secka A."/>
            <person name="Antonio M."/>
            <person name="Oren A."/>
            <person name="Chaudhuri R.R."/>
            <person name="La Ragione R."/>
            <person name="Hildebrand F."/>
            <person name="Pallen M.J."/>
        </authorList>
    </citation>
    <scope>NUCLEOTIDE SEQUENCE</scope>
    <source>
        <strain evidence="2">1063</strain>
    </source>
</reference>
<gene>
    <name evidence="2" type="ORF">IAD51_03380</name>
</gene>
<evidence type="ECO:0000259" key="1">
    <source>
        <dbReference type="Pfam" id="PF05175"/>
    </source>
</evidence>
<dbReference type="GO" id="GO:0032259">
    <property type="term" value="P:methylation"/>
    <property type="evidence" value="ECO:0007669"/>
    <property type="project" value="UniProtKB-KW"/>
</dbReference>
<proteinExistence type="predicted"/>
<sequence length="234" mass="25134">MEYEVTLDAAGHSVLQDTEGYRFSQDSVICANLLSAGSRDRLLDLGCGGGIMCVLALLKKGVKEAVGVEIDARAAELAAKNAARNGLDGRMRVLCRDVRGAWEELGRESFDKVVCNPPYFDFADGTDGGKTAGAKREGEATLDDFIRAGAECLRFGGDFTLVMRADRLCDAVTSFRAYGLEPKKTTFVFPRVGAGANAFVMTARKGGKTGMTADALYVLDADGARTREIEELYC</sequence>
<dbReference type="GO" id="GO:0003676">
    <property type="term" value="F:nucleic acid binding"/>
    <property type="evidence" value="ECO:0007669"/>
    <property type="project" value="InterPro"/>
</dbReference>
<dbReference type="Pfam" id="PF05175">
    <property type="entry name" value="MTS"/>
    <property type="match status" value="1"/>
</dbReference>
<dbReference type="InterPro" id="IPR002052">
    <property type="entry name" value="DNA_methylase_N6_adenine_CS"/>
</dbReference>
<organism evidence="2 3">
    <name type="scientific">Candidatus Limadaptatus stercorigallinarum</name>
    <dbReference type="NCBI Taxonomy" id="2840845"/>
    <lineage>
        <taxon>Bacteria</taxon>
        <taxon>Bacillati</taxon>
        <taxon>Bacillota</taxon>
        <taxon>Clostridia</taxon>
        <taxon>Eubacteriales</taxon>
        <taxon>Candidatus Limadaptatus</taxon>
    </lineage>
</organism>
<dbReference type="InterPro" id="IPR007848">
    <property type="entry name" value="Small_mtfrase_dom"/>
</dbReference>
<dbReference type="Gene3D" id="3.40.50.150">
    <property type="entry name" value="Vaccinia Virus protein VP39"/>
    <property type="match status" value="1"/>
</dbReference>
<dbReference type="InterPro" id="IPR029063">
    <property type="entry name" value="SAM-dependent_MTases_sf"/>
</dbReference>
<name>A0A9D1HRG5_9FIRM</name>
<dbReference type="PANTHER" id="PTHR47739:SF1">
    <property type="entry name" value="TRNA1(VAL) (ADENINE(37)-N6)-METHYLTRANSFERASE"/>
    <property type="match status" value="1"/>
</dbReference>